<dbReference type="OrthoDB" id="6504878at2"/>
<name>A0A2U1TSQ6_9GAMM</name>
<evidence type="ECO:0000256" key="1">
    <source>
        <dbReference type="SAM" id="MobiDB-lite"/>
    </source>
</evidence>
<protein>
    <recommendedName>
        <fullName evidence="5">YceK/YidQ family lipoprotein</fullName>
    </recommendedName>
</protein>
<dbReference type="Pfam" id="PF07119">
    <property type="entry name" value="DUF1375"/>
    <property type="match status" value="1"/>
</dbReference>
<feature type="compositionally biased region" description="Pro residues" evidence="1">
    <location>
        <begin position="112"/>
        <end position="121"/>
    </location>
</feature>
<sequence length="121" mass="13308">MRKKTMLKSAFFSFIITGSGIASLSGCSSVMTHTGGDQGYYPGTRASMNILRDDDTSWAMMPLVVLDLPFSAVADTLLLPYDYYRLGSNNTSMRERVLHGEQENQPTDPQTVSPPPAHHPL</sequence>
<comment type="caution">
    <text evidence="3">The sequence shown here is derived from an EMBL/GenBank/DDBJ whole genome shotgun (WGS) entry which is preliminary data.</text>
</comment>
<evidence type="ECO:0000313" key="4">
    <source>
        <dbReference type="Proteomes" id="UP000245138"/>
    </source>
</evidence>
<evidence type="ECO:0008006" key="5">
    <source>
        <dbReference type="Google" id="ProtNLM"/>
    </source>
</evidence>
<dbReference type="RefSeq" id="WP_109054480.1">
    <property type="nucleotide sequence ID" value="NZ_QDKJ01000007.1"/>
</dbReference>
<feature type="chain" id="PRO_5015662000" description="YceK/YidQ family lipoprotein" evidence="2">
    <location>
        <begin position="25"/>
        <end position="121"/>
    </location>
</feature>
<feature type="signal peptide" evidence="2">
    <location>
        <begin position="1"/>
        <end position="24"/>
    </location>
</feature>
<dbReference type="PROSITE" id="PS51257">
    <property type="entry name" value="PROKAR_LIPOPROTEIN"/>
    <property type="match status" value="1"/>
</dbReference>
<gene>
    <name evidence="3" type="ORF">B4923_10990</name>
</gene>
<dbReference type="NCBIfam" id="NF008628">
    <property type="entry name" value="PRK11616.1"/>
    <property type="match status" value="1"/>
</dbReference>
<dbReference type="InterPro" id="IPR010780">
    <property type="entry name" value="DUF1375"/>
</dbReference>
<proteinExistence type="predicted"/>
<feature type="region of interest" description="Disordered" evidence="1">
    <location>
        <begin position="94"/>
        <end position="121"/>
    </location>
</feature>
<accession>A0A2U1TSQ6</accession>
<evidence type="ECO:0000256" key="2">
    <source>
        <dbReference type="SAM" id="SignalP"/>
    </source>
</evidence>
<keyword evidence="4" id="KW-1185">Reference proteome</keyword>
<keyword evidence="2" id="KW-0732">Signal</keyword>
<dbReference type="AlphaFoldDB" id="A0A2U1TSQ6"/>
<dbReference type="EMBL" id="QDKJ01000007">
    <property type="protein sequence ID" value="PWC12438.1"/>
    <property type="molecule type" value="Genomic_DNA"/>
</dbReference>
<organism evidence="3 4">
    <name type="scientific">Brenneria roseae subsp. americana</name>
    <dbReference type="NCBI Taxonomy" id="1508507"/>
    <lineage>
        <taxon>Bacteria</taxon>
        <taxon>Pseudomonadati</taxon>
        <taxon>Pseudomonadota</taxon>
        <taxon>Gammaproteobacteria</taxon>
        <taxon>Enterobacterales</taxon>
        <taxon>Pectobacteriaceae</taxon>
        <taxon>Brenneria</taxon>
    </lineage>
</organism>
<reference evidence="3 4" key="1">
    <citation type="submission" date="2018-04" db="EMBL/GenBank/DDBJ databases">
        <title>Brenneria corticis sp.nov.</title>
        <authorList>
            <person name="Li Y."/>
        </authorList>
    </citation>
    <scope>NUCLEOTIDE SEQUENCE [LARGE SCALE GENOMIC DNA]</scope>
    <source>
        <strain evidence="3 4">LMG 27715</strain>
    </source>
</reference>
<dbReference type="Proteomes" id="UP000245138">
    <property type="component" value="Unassembled WGS sequence"/>
</dbReference>
<evidence type="ECO:0000313" key="3">
    <source>
        <dbReference type="EMBL" id="PWC12438.1"/>
    </source>
</evidence>